<evidence type="ECO:0000259" key="12">
    <source>
        <dbReference type="PROSITE" id="PS51352"/>
    </source>
</evidence>
<dbReference type="Pfam" id="PF08534">
    <property type="entry name" value="Redoxin"/>
    <property type="match status" value="1"/>
</dbReference>
<evidence type="ECO:0000256" key="2">
    <source>
        <dbReference type="ARBA" id="ARBA00022559"/>
    </source>
</evidence>
<dbReference type="PROSITE" id="PS51352">
    <property type="entry name" value="THIOREDOXIN_2"/>
    <property type="match status" value="1"/>
</dbReference>
<dbReference type="FunFam" id="3.40.30.10:FF:000020">
    <property type="entry name" value="Peroxiredoxin"/>
    <property type="match status" value="1"/>
</dbReference>
<accession>A0A4S4KD93</accession>
<dbReference type="AlphaFoldDB" id="A0A4S4KD93"/>
<keyword evidence="14" id="KW-1185">Reference proteome</keyword>
<evidence type="ECO:0000256" key="4">
    <source>
        <dbReference type="ARBA" id="ARBA00023002"/>
    </source>
</evidence>
<comment type="similarity">
    <text evidence="1 11">Belongs to the peroxiredoxin family. Prx5 subfamily.</text>
</comment>
<protein>
    <recommendedName>
        <fullName evidence="7">Putative peroxiredoxin</fullName>
    </recommendedName>
    <alternativeName>
        <fullName evidence="8">Thioredoxin reductase</fullName>
    </alternativeName>
    <alternativeName>
        <fullName evidence="9">Thioredoxin-dependent peroxiredoxin</fullName>
    </alternativeName>
</protein>
<feature type="domain" description="Thioredoxin" evidence="12">
    <location>
        <begin position="4"/>
        <end position="173"/>
    </location>
</feature>
<reference evidence="13 14" key="1">
    <citation type="submission" date="2019-02" db="EMBL/GenBank/DDBJ databases">
        <title>Genome sequencing of the rare red list fungi Phlebia centrifuga.</title>
        <authorList>
            <person name="Buettner E."/>
            <person name="Kellner H."/>
        </authorList>
    </citation>
    <scope>NUCLEOTIDE SEQUENCE [LARGE SCALE GENOMIC DNA]</scope>
    <source>
        <strain evidence="13 14">DSM 108282</strain>
    </source>
</reference>
<dbReference type="PANTHER" id="PTHR10430:SF16">
    <property type="entry name" value="PEROXIREDOXIN-5, MITOCHONDRIAL"/>
    <property type="match status" value="1"/>
</dbReference>
<proteinExistence type="inferred from homology"/>
<dbReference type="InterPro" id="IPR013740">
    <property type="entry name" value="Redoxin"/>
</dbReference>
<dbReference type="InterPro" id="IPR013766">
    <property type="entry name" value="Thioredoxin_domain"/>
</dbReference>
<comment type="caution">
    <text evidence="13">The sequence shown here is derived from an EMBL/GenBank/DDBJ whole genome shotgun (WGS) entry which is preliminary data.</text>
</comment>
<name>A0A4S4KD93_9APHY</name>
<dbReference type="GO" id="GO:0045454">
    <property type="term" value="P:cell redox homeostasis"/>
    <property type="evidence" value="ECO:0007669"/>
    <property type="project" value="TreeGrafter"/>
</dbReference>
<comment type="function">
    <text evidence="11">Thiol-specific peroxidase that catalyzes the reduction of hydrogen peroxide and organic hydroperoxides to water and alcohols, respectively. Plays a role in cell protection against oxidative stress by detoxifying peroxides.</text>
</comment>
<dbReference type="EMBL" id="SGPJ01000267">
    <property type="protein sequence ID" value="THG96041.1"/>
    <property type="molecule type" value="Genomic_DNA"/>
</dbReference>
<evidence type="ECO:0000256" key="1">
    <source>
        <dbReference type="ARBA" id="ARBA00010505"/>
    </source>
</evidence>
<evidence type="ECO:0000256" key="11">
    <source>
        <dbReference type="RuleBase" id="RU366011"/>
    </source>
</evidence>
<dbReference type="SUPFAM" id="SSF52833">
    <property type="entry name" value="Thioredoxin-like"/>
    <property type="match status" value="1"/>
</dbReference>
<organism evidence="13 14">
    <name type="scientific">Hermanssonia centrifuga</name>
    <dbReference type="NCBI Taxonomy" id="98765"/>
    <lineage>
        <taxon>Eukaryota</taxon>
        <taxon>Fungi</taxon>
        <taxon>Dikarya</taxon>
        <taxon>Basidiomycota</taxon>
        <taxon>Agaricomycotina</taxon>
        <taxon>Agaricomycetes</taxon>
        <taxon>Polyporales</taxon>
        <taxon>Meruliaceae</taxon>
        <taxon>Hermanssonia</taxon>
    </lineage>
</organism>
<dbReference type="GO" id="GO:0042744">
    <property type="term" value="P:hydrogen peroxide catabolic process"/>
    <property type="evidence" value="ECO:0007669"/>
    <property type="project" value="TreeGrafter"/>
</dbReference>
<dbReference type="CDD" id="cd03013">
    <property type="entry name" value="PRX5_like"/>
    <property type="match status" value="1"/>
</dbReference>
<keyword evidence="5 11" id="KW-0676">Redox-active center</keyword>
<dbReference type="GO" id="GO:0008379">
    <property type="term" value="F:thioredoxin peroxidase activity"/>
    <property type="evidence" value="ECO:0007669"/>
    <property type="project" value="InterPro"/>
</dbReference>
<evidence type="ECO:0000313" key="14">
    <source>
        <dbReference type="Proteomes" id="UP000309038"/>
    </source>
</evidence>
<comment type="subunit">
    <text evidence="6">Homodimer; disulfide-linked, upon oxidation.</text>
</comment>
<evidence type="ECO:0000256" key="9">
    <source>
        <dbReference type="ARBA" id="ARBA00079296"/>
    </source>
</evidence>
<dbReference type="Proteomes" id="UP000309038">
    <property type="component" value="Unassembled WGS sequence"/>
</dbReference>
<evidence type="ECO:0000313" key="13">
    <source>
        <dbReference type="EMBL" id="THG96041.1"/>
    </source>
</evidence>
<gene>
    <name evidence="13" type="ORF">EW026_g5720</name>
</gene>
<dbReference type="PANTHER" id="PTHR10430">
    <property type="entry name" value="PEROXIREDOXIN"/>
    <property type="match status" value="1"/>
</dbReference>
<dbReference type="InterPro" id="IPR036249">
    <property type="entry name" value="Thioredoxin-like_sf"/>
</dbReference>
<keyword evidence="4 11" id="KW-0560">Oxidoreductase</keyword>
<dbReference type="GO" id="GO:0005739">
    <property type="term" value="C:mitochondrion"/>
    <property type="evidence" value="ECO:0007669"/>
    <property type="project" value="TreeGrafter"/>
</dbReference>
<keyword evidence="2 11" id="KW-0575">Peroxidase</keyword>
<dbReference type="InterPro" id="IPR037944">
    <property type="entry name" value="PRX5-like"/>
</dbReference>
<dbReference type="GO" id="GO:0034599">
    <property type="term" value="P:cellular response to oxidative stress"/>
    <property type="evidence" value="ECO:0007669"/>
    <property type="project" value="InterPro"/>
</dbReference>
<evidence type="ECO:0000256" key="3">
    <source>
        <dbReference type="ARBA" id="ARBA00022862"/>
    </source>
</evidence>
<keyword evidence="3 11" id="KW-0049">Antioxidant</keyword>
<feature type="active site" description="Cysteine sulfenic acid (-SOH) intermediate" evidence="10">
    <location>
        <position position="59"/>
    </location>
</feature>
<evidence type="ECO:0000256" key="5">
    <source>
        <dbReference type="ARBA" id="ARBA00023284"/>
    </source>
</evidence>
<sequence length="173" mass="18301">MVNIKVGDTVPQGKFATVPYSPELEDGLACGVPTKISTDAWKGKKVVIFAVPGAFTPTCHSNHLPPYLQNYDAFKAKGVDVIAVLSANDPFVLSGWTRVQNVKDKLVALSDVEGAWSKELGLTIDLSGLGIGLGTRTTRYALVLDDLVVKYIGVEEDPTQVTASGADAVLAAL</sequence>
<evidence type="ECO:0000256" key="6">
    <source>
        <dbReference type="ARBA" id="ARBA00063543"/>
    </source>
</evidence>
<evidence type="ECO:0000256" key="8">
    <source>
        <dbReference type="ARBA" id="ARBA00076301"/>
    </source>
</evidence>
<evidence type="ECO:0000256" key="10">
    <source>
        <dbReference type="PIRSR" id="PIRSR637944-1"/>
    </source>
</evidence>
<dbReference type="GO" id="GO:0005777">
    <property type="term" value="C:peroxisome"/>
    <property type="evidence" value="ECO:0007669"/>
    <property type="project" value="TreeGrafter"/>
</dbReference>
<evidence type="ECO:0000256" key="7">
    <source>
        <dbReference type="ARBA" id="ARBA00074156"/>
    </source>
</evidence>
<dbReference type="Gene3D" id="3.40.30.10">
    <property type="entry name" value="Glutaredoxin"/>
    <property type="match status" value="1"/>
</dbReference>